<protein>
    <submittedName>
        <fullName evidence="6">Saposin B-type domain-containing protein</fullName>
    </submittedName>
</protein>
<accession>A0A0N4X2Q3</accession>
<keyword evidence="5" id="KW-1185">Reference proteome</keyword>
<dbReference type="SMART" id="SM00741">
    <property type="entry name" value="SapB"/>
    <property type="match status" value="1"/>
</dbReference>
<gene>
    <name evidence="4" type="ORF">HPLM_LOCUS18637</name>
</gene>
<reference evidence="4 5" key="2">
    <citation type="submission" date="2018-11" db="EMBL/GenBank/DDBJ databases">
        <authorList>
            <consortium name="Pathogen Informatics"/>
        </authorList>
    </citation>
    <scope>NUCLEOTIDE SEQUENCE [LARGE SCALE GENOMIC DNA]</scope>
    <source>
        <strain evidence="4 5">MHpl1</strain>
    </source>
</reference>
<dbReference type="SUPFAM" id="SSF47862">
    <property type="entry name" value="Saposin"/>
    <property type="match status" value="1"/>
</dbReference>
<keyword evidence="1" id="KW-1015">Disulfide bond</keyword>
<evidence type="ECO:0000313" key="6">
    <source>
        <dbReference type="WBParaSite" id="HPLM_0001864501-mRNA-1"/>
    </source>
</evidence>
<feature type="chain" id="PRO_5043124311" evidence="2">
    <location>
        <begin position="18"/>
        <end position="209"/>
    </location>
</feature>
<evidence type="ECO:0000313" key="5">
    <source>
        <dbReference type="Proteomes" id="UP000268014"/>
    </source>
</evidence>
<dbReference type="PROSITE" id="PS50015">
    <property type="entry name" value="SAP_B"/>
    <property type="match status" value="1"/>
</dbReference>
<proteinExistence type="predicted"/>
<sequence>MFLKLSVLVLLIAVAFAQRGTPPAPSECQICEHIIAQARHHFNNNVTNEKALQQELLNECKHLPPQEGASAEQTCIDMVNKNIDKIFSDIKAGDRDGQTCFDIGACTSIPTNVLDSYNNDSLVELADARDDCSQYDTVCFISRSIRNAPSRGYSRKMVPPLSLLLFGAFVGLTAEYGDLNDHPFNNGAELPDAIKELFSGYLIDIYNEV</sequence>
<evidence type="ECO:0000313" key="4">
    <source>
        <dbReference type="EMBL" id="VDO72244.1"/>
    </source>
</evidence>
<dbReference type="WBParaSite" id="HPLM_0001864501-mRNA-1">
    <property type="protein sequence ID" value="HPLM_0001864501-mRNA-1"/>
    <property type="gene ID" value="HPLM_0001864501"/>
</dbReference>
<dbReference type="EMBL" id="UZAF01020703">
    <property type="protein sequence ID" value="VDO72244.1"/>
    <property type="molecule type" value="Genomic_DNA"/>
</dbReference>
<dbReference type="Proteomes" id="UP000268014">
    <property type="component" value="Unassembled WGS sequence"/>
</dbReference>
<name>A0A0N4X2Q3_HAEPC</name>
<feature type="domain" description="Saposin B-type" evidence="3">
    <location>
        <begin position="24"/>
        <end position="110"/>
    </location>
</feature>
<dbReference type="Gene3D" id="1.10.225.10">
    <property type="entry name" value="Saposin-like"/>
    <property type="match status" value="1"/>
</dbReference>
<keyword evidence="2" id="KW-0732">Signal</keyword>
<evidence type="ECO:0000256" key="1">
    <source>
        <dbReference type="ARBA" id="ARBA00023157"/>
    </source>
</evidence>
<evidence type="ECO:0000256" key="2">
    <source>
        <dbReference type="SAM" id="SignalP"/>
    </source>
</evidence>
<reference evidence="6" key="1">
    <citation type="submission" date="2017-02" db="UniProtKB">
        <authorList>
            <consortium name="WormBaseParasite"/>
        </authorList>
    </citation>
    <scope>IDENTIFICATION</scope>
</reference>
<dbReference type="InterPro" id="IPR011001">
    <property type="entry name" value="Saposin-like"/>
</dbReference>
<dbReference type="InterPro" id="IPR008139">
    <property type="entry name" value="SaposinB_dom"/>
</dbReference>
<organism evidence="6">
    <name type="scientific">Haemonchus placei</name>
    <name type="common">Barber's pole worm</name>
    <dbReference type="NCBI Taxonomy" id="6290"/>
    <lineage>
        <taxon>Eukaryota</taxon>
        <taxon>Metazoa</taxon>
        <taxon>Ecdysozoa</taxon>
        <taxon>Nematoda</taxon>
        <taxon>Chromadorea</taxon>
        <taxon>Rhabditida</taxon>
        <taxon>Rhabditina</taxon>
        <taxon>Rhabditomorpha</taxon>
        <taxon>Strongyloidea</taxon>
        <taxon>Trichostrongylidae</taxon>
        <taxon>Haemonchus</taxon>
    </lineage>
</organism>
<dbReference type="OrthoDB" id="5810151at2759"/>
<dbReference type="AlphaFoldDB" id="A0A0N4X2Q3"/>
<feature type="signal peptide" evidence="2">
    <location>
        <begin position="1"/>
        <end position="17"/>
    </location>
</feature>
<evidence type="ECO:0000259" key="3">
    <source>
        <dbReference type="PROSITE" id="PS50015"/>
    </source>
</evidence>